<feature type="signal peptide" evidence="2">
    <location>
        <begin position="1"/>
        <end position="21"/>
    </location>
</feature>
<dbReference type="EMBL" id="MU002692">
    <property type="protein sequence ID" value="KAF2785758.1"/>
    <property type="molecule type" value="Genomic_DNA"/>
</dbReference>
<keyword evidence="2" id="KW-0732">Signal</keyword>
<name>A0A6A6WP96_9PLEO</name>
<accession>A0A6A6WP96</accession>
<proteinExistence type="predicted"/>
<evidence type="ECO:0000256" key="1">
    <source>
        <dbReference type="SAM" id="MobiDB-lite"/>
    </source>
</evidence>
<keyword evidence="4" id="KW-1185">Reference proteome</keyword>
<evidence type="ECO:0000313" key="3">
    <source>
        <dbReference type="EMBL" id="KAF2785758.1"/>
    </source>
</evidence>
<evidence type="ECO:0000256" key="2">
    <source>
        <dbReference type="SAM" id="SignalP"/>
    </source>
</evidence>
<feature type="chain" id="PRO_5025662883" evidence="2">
    <location>
        <begin position="22"/>
        <end position="255"/>
    </location>
</feature>
<organism evidence="3 4">
    <name type="scientific">Melanomma pulvis-pyrius CBS 109.77</name>
    <dbReference type="NCBI Taxonomy" id="1314802"/>
    <lineage>
        <taxon>Eukaryota</taxon>
        <taxon>Fungi</taxon>
        <taxon>Dikarya</taxon>
        <taxon>Ascomycota</taxon>
        <taxon>Pezizomycotina</taxon>
        <taxon>Dothideomycetes</taxon>
        <taxon>Pleosporomycetidae</taxon>
        <taxon>Pleosporales</taxon>
        <taxon>Melanommataceae</taxon>
        <taxon>Melanomma</taxon>
    </lineage>
</organism>
<evidence type="ECO:0000313" key="4">
    <source>
        <dbReference type="Proteomes" id="UP000799757"/>
    </source>
</evidence>
<dbReference type="AlphaFoldDB" id="A0A6A6WP96"/>
<gene>
    <name evidence="3" type="ORF">K505DRAFT_344388</name>
</gene>
<feature type="non-terminal residue" evidence="3">
    <location>
        <position position="1"/>
    </location>
</feature>
<dbReference type="Proteomes" id="UP000799757">
    <property type="component" value="Unassembled WGS sequence"/>
</dbReference>
<feature type="region of interest" description="Disordered" evidence="1">
    <location>
        <begin position="60"/>
        <end position="96"/>
    </location>
</feature>
<sequence>CWVIWMPLALVSHLEFQAVWVSRRSDAAATRRRITDDKALRSASTSAFVPTFVGLDTTPAHQLTAGRATARRPGRRTTTGSPPDQSREPALLNDTSSRSMSHFSAAWWAQGWKIGSIWAVGQAKSAEMSKKSRESFQKFDSGMHQLEIIPKVVGNADALVRRQVVTINVGSSDHVQLPGGELNVEVLEVKVVACTTGVTPHGFIILLVRASRYSIASCDCCMLEAEVGQTLMIFVAQAVCIFRLFLVYKWLDLPN</sequence>
<protein>
    <submittedName>
        <fullName evidence="3">Uncharacterized protein</fullName>
    </submittedName>
</protein>
<reference evidence="3" key="1">
    <citation type="journal article" date="2020" name="Stud. Mycol.">
        <title>101 Dothideomycetes genomes: a test case for predicting lifestyles and emergence of pathogens.</title>
        <authorList>
            <person name="Haridas S."/>
            <person name="Albert R."/>
            <person name="Binder M."/>
            <person name="Bloem J."/>
            <person name="Labutti K."/>
            <person name="Salamov A."/>
            <person name="Andreopoulos B."/>
            <person name="Baker S."/>
            <person name="Barry K."/>
            <person name="Bills G."/>
            <person name="Bluhm B."/>
            <person name="Cannon C."/>
            <person name="Castanera R."/>
            <person name="Culley D."/>
            <person name="Daum C."/>
            <person name="Ezra D."/>
            <person name="Gonzalez J."/>
            <person name="Henrissat B."/>
            <person name="Kuo A."/>
            <person name="Liang C."/>
            <person name="Lipzen A."/>
            <person name="Lutzoni F."/>
            <person name="Magnuson J."/>
            <person name="Mondo S."/>
            <person name="Nolan M."/>
            <person name="Ohm R."/>
            <person name="Pangilinan J."/>
            <person name="Park H.-J."/>
            <person name="Ramirez L."/>
            <person name="Alfaro M."/>
            <person name="Sun H."/>
            <person name="Tritt A."/>
            <person name="Yoshinaga Y."/>
            <person name="Zwiers L.-H."/>
            <person name="Turgeon B."/>
            <person name="Goodwin S."/>
            <person name="Spatafora J."/>
            <person name="Crous P."/>
            <person name="Grigoriev I."/>
        </authorList>
    </citation>
    <scope>NUCLEOTIDE SEQUENCE</scope>
    <source>
        <strain evidence="3">CBS 109.77</strain>
    </source>
</reference>